<evidence type="ECO:0000313" key="2">
    <source>
        <dbReference type="EMBL" id="AER65915.1"/>
    </source>
</evidence>
<dbReference type="InterPro" id="IPR036866">
    <property type="entry name" value="RibonucZ/Hydroxyglut_hydro"/>
</dbReference>
<dbReference type="Proteomes" id="UP000005868">
    <property type="component" value="Chromosome"/>
</dbReference>
<dbReference type="InterPro" id="IPR050855">
    <property type="entry name" value="NDM-1-like"/>
</dbReference>
<gene>
    <name evidence="2" type="ordered locus">Tlie_0169</name>
</gene>
<reference evidence="2 3" key="2">
    <citation type="journal article" date="2012" name="Stand. Genomic Sci.">
        <title>Genome sequence of the moderately thermophilic, amino-acid-degrading and sulfur-reducing bacterium Thermovirga lienii type strain (Cas60314(T)).</title>
        <authorList>
            <person name="Goker M."/>
            <person name="Saunders E."/>
            <person name="Lapidus A."/>
            <person name="Nolan M."/>
            <person name="Lucas S."/>
            <person name="Hammon N."/>
            <person name="Deshpande S."/>
            <person name="Cheng J.F."/>
            <person name="Han C."/>
            <person name="Tapia R."/>
            <person name="Goodwin L.A."/>
            <person name="Pitluck S."/>
            <person name="Liolios K."/>
            <person name="Mavromatis K."/>
            <person name="Pagani I."/>
            <person name="Ivanova N."/>
            <person name="Mikhailova N."/>
            <person name="Pati A."/>
            <person name="Chen A."/>
            <person name="Palaniappan K."/>
            <person name="Land M."/>
            <person name="Chang Y.J."/>
            <person name="Jeffries C.D."/>
            <person name="Brambilla E.M."/>
            <person name="Rohde M."/>
            <person name="Spring S."/>
            <person name="Detter J.C."/>
            <person name="Woyke T."/>
            <person name="Bristow J."/>
            <person name="Eisen J.A."/>
            <person name="Markowitz V."/>
            <person name="Hugenholtz P."/>
            <person name="Kyrpides N.C."/>
            <person name="Klenk H.P."/>
        </authorList>
    </citation>
    <scope>NUCLEOTIDE SEQUENCE [LARGE SCALE GENOMIC DNA]</scope>
    <source>
        <strain evidence="3">ATCC BAA-1197 / DSM 17291 / Cas60314</strain>
    </source>
</reference>
<keyword evidence="3" id="KW-1185">Reference proteome</keyword>
<dbReference type="STRING" id="580340.Tlie_0169"/>
<dbReference type="SUPFAM" id="SSF56281">
    <property type="entry name" value="Metallo-hydrolase/oxidoreductase"/>
    <property type="match status" value="1"/>
</dbReference>
<dbReference type="InterPro" id="IPR037482">
    <property type="entry name" value="ST1585_MBL-fold"/>
</dbReference>
<evidence type="ECO:0000259" key="1">
    <source>
        <dbReference type="SMART" id="SM00849"/>
    </source>
</evidence>
<name>G7V686_THELD</name>
<dbReference type="PANTHER" id="PTHR42951:SF4">
    <property type="entry name" value="ACYL-COENZYME A THIOESTERASE MBLAC2"/>
    <property type="match status" value="1"/>
</dbReference>
<dbReference type="EMBL" id="CP003096">
    <property type="protein sequence ID" value="AER65915.1"/>
    <property type="molecule type" value="Genomic_DNA"/>
</dbReference>
<sequence>MDEWVLEVSPGITLSLMDLPCKRRGYHHFLGIWLLEDQIRKRTVLVDTGPASTVPTLLEELEKRGVKHLDYILISHIHLDHSGGLAEVLEAFPEAKVAVHPKGKPHLINPQKLWEGSLEVLGEIALEYKEPKPVQEEAFLPEPMPLEGITALDTPGHAPHHRSFFYDTPSGKILFVGEAGGTYGRRGFAYPGKDDGTFILRPATPPRFYIDKALESIANLKKIPSKIMCYAHFGYTYETERMLNEAAEQLLRWQRLCLEFIKNNQITSKAEVDKEKLMEYLIEKDPLLEDFHSLPQDLKDREKDFSFSSLEGFLGAIMDK</sequence>
<dbReference type="PANTHER" id="PTHR42951">
    <property type="entry name" value="METALLO-BETA-LACTAMASE DOMAIN-CONTAINING"/>
    <property type="match status" value="1"/>
</dbReference>
<dbReference type="InterPro" id="IPR001279">
    <property type="entry name" value="Metallo-B-lactamas"/>
</dbReference>
<dbReference type="HOGENOM" id="CLU_061385_0_0_0"/>
<evidence type="ECO:0000313" key="3">
    <source>
        <dbReference type="Proteomes" id="UP000005868"/>
    </source>
</evidence>
<dbReference type="AlphaFoldDB" id="G7V686"/>
<dbReference type="KEGG" id="tli:Tlie_0169"/>
<accession>G7V686</accession>
<feature type="domain" description="Metallo-beta-lactamase" evidence="1">
    <location>
        <begin position="29"/>
        <end position="232"/>
    </location>
</feature>
<dbReference type="Gene3D" id="3.60.15.10">
    <property type="entry name" value="Ribonuclease Z/Hydroxyacylglutathione hydrolase-like"/>
    <property type="match status" value="1"/>
</dbReference>
<organism evidence="2 3">
    <name type="scientific">Thermovirga lienii (strain ATCC BAA-1197 / DSM 17291 / Cas60314)</name>
    <dbReference type="NCBI Taxonomy" id="580340"/>
    <lineage>
        <taxon>Bacteria</taxon>
        <taxon>Thermotogati</taxon>
        <taxon>Synergistota</taxon>
        <taxon>Synergistia</taxon>
        <taxon>Synergistales</taxon>
        <taxon>Thermovirgaceae</taxon>
        <taxon>Thermovirga</taxon>
    </lineage>
</organism>
<protein>
    <submittedName>
        <fullName evidence="2">Beta-lactamase domain protein</fullName>
    </submittedName>
</protein>
<proteinExistence type="predicted"/>
<dbReference type="CDD" id="cd07726">
    <property type="entry name" value="ST1585-like_MBL-fold"/>
    <property type="match status" value="1"/>
</dbReference>
<dbReference type="eggNOG" id="COG0491">
    <property type="taxonomic scope" value="Bacteria"/>
</dbReference>
<dbReference type="SMART" id="SM00849">
    <property type="entry name" value="Lactamase_B"/>
    <property type="match status" value="1"/>
</dbReference>
<dbReference type="Pfam" id="PF00753">
    <property type="entry name" value="Lactamase_B"/>
    <property type="match status" value="1"/>
</dbReference>
<reference evidence="3" key="1">
    <citation type="submission" date="2011-10" db="EMBL/GenBank/DDBJ databases">
        <title>The complete genome of chromosome of Thermovirga lienii DSM 17291.</title>
        <authorList>
            <consortium name="US DOE Joint Genome Institute (JGI-PGF)"/>
            <person name="Lucas S."/>
            <person name="Copeland A."/>
            <person name="Lapidus A."/>
            <person name="Glavina del Rio T."/>
            <person name="Dalin E."/>
            <person name="Tice H."/>
            <person name="Bruce D."/>
            <person name="Goodwin L."/>
            <person name="Pitluck S."/>
            <person name="Peters L."/>
            <person name="Mikhailova N."/>
            <person name="Saunders E."/>
            <person name="Kyrpides N."/>
            <person name="Mavromatis K."/>
            <person name="Ivanova N."/>
            <person name="Last F.I."/>
            <person name="Brettin T."/>
            <person name="Detter J.C."/>
            <person name="Han C."/>
            <person name="Larimer F."/>
            <person name="Land M."/>
            <person name="Hauser L."/>
            <person name="Markowitz V."/>
            <person name="Cheng J.-F."/>
            <person name="Hugenholtz P."/>
            <person name="Woyke T."/>
            <person name="Wu D."/>
            <person name="Spring S."/>
            <person name="Schroeder M."/>
            <person name="Brambilla E.-M."/>
            <person name="Klenk H.-P."/>
            <person name="Eisen J.A."/>
        </authorList>
    </citation>
    <scope>NUCLEOTIDE SEQUENCE [LARGE SCALE GENOMIC DNA]</scope>
    <source>
        <strain evidence="3">ATCC BAA-1197 / DSM 17291 / Cas60314</strain>
    </source>
</reference>